<evidence type="ECO:0000313" key="3">
    <source>
        <dbReference type="Proteomes" id="UP001152766"/>
    </source>
</evidence>
<dbReference type="EMBL" id="SGUG01000004">
    <property type="protein sequence ID" value="MDG0861487.1"/>
    <property type="molecule type" value="Genomic_DNA"/>
</dbReference>
<proteinExistence type="predicted"/>
<dbReference type="Proteomes" id="UP001152766">
    <property type="component" value="Unassembled WGS sequence"/>
</dbReference>
<evidence type="ECO:0000259" key="1">
    <source>
        <dbReference type="Pfam" id="PF01844"/>
    </source>
</evidence>
<gene>
    <name evidence="2" type="ORF">EXJ73_03230</name>
</gene>
<feature type="domain" description="HNH" evidence="1">
    <location>
        <begin position="23"/>
        <end position="57"/>
    </location>
</feature>
<dbReference type="InterPro" id="IPR003615">
    <property type="entry name" value="HNH_nuc"/>
</dbReference>
<dbReference type="AlphaFoldDB" id="A0A9X4LDH4"/>
<evidence type="ECO:0000313" key="2">
    <source>
        <dbReference type="EMBL" id="MDG0861487.1"/>
    </source>
</evidence>
<name>A0A9X4LDH4_9BURK</name>
<dbReference type="Pfam" id="PF01844">
    <property type="entry name" value="HNH"/>
    <property type="match status" value="1"/>
</dbReference>
<keyword evidence="3" id="KW-1185">Reference proteome</keyword>
<comment type="caution">
    <text evidence="2">The sequence shown here is derived from an EMBL/GenBank/DDBJ whole genome shotgun (WGS) entry which is preliminary data.</text>
</comment>
<dbReference type="CDD" id="cd00085">
    <property type="entry name" value="HNHc"/>
    <property type="match status" value="1"/>
</dbReference>
<sequence>MWLTSPAELPSGSPGKRAARRLLCTAEHLTARADGGSSSAMNIAAACLHCNRTRHRRKHPPDVGWYRQEVAVRMARHGWHPAWVHRMCTGGAPIPSYRLTY</sequence>
<organism evidence="2 3">
    <name type="scientific">Pelomonas aquatica</name>
    <dbReference type="NCBI Taxonomy" id="431058"/>
    <lineage>
        <taxon>Bacteria</taxon>
        <taxon>Pseudomonadati</taxon>
        <taxon>Pseudomonadota</taxon>
        <taxon>Betaproteobacteria</taxon>
        <taxon>Burkholderiales</taxon>
        <taxon>Sphaerotilaceae</taxon>
        <taxon>Roseateles</taxon>
    </lineage>
</organism>
<dbReference type="GO" id="GO:0008270">
    <property type="term" value="F:zinc ion binding"/>
    <property type="evidence" value="ECO:0007669"/>
    <property type="project" value="InterPro"/>
</dbReference>
<accession>A0A9X4LDH4</accession>
<dbReference type="GO" id="GO:0004519">
    <property type="term" value="F:endonuclease activity"/>
    <property type="evidence" value="ECO:0007669"/>
    <property type="project" value="InterPro"/>
</dbReference>
<dbReference type="RefSeq" id="WP_378990521.1">
    <property type="nucleotide sequence ID" value="NZ_JAPPUW010000006.1"/>
</dbReference>
<dbReference type="Gene3D" id="1.10.30.50">
    <property type="match status" value="1"/>
</dbReference>
<reference evidence="2" key="1">
    <citation type="submission" date="2019-02" db="EMBL/GenBank/DDBJ databases">
        <title>Draft genome of the type strain Pelomonas aquatica CCUG 52575T.</title>
        <authorList>
            <person name="Gomila M."/>
            <person name="Lalucat J."/>
        </authorList>
    </citation>
    <scope>NUCLEOTIDE SEQUENCE</scope>
    <source>
        <strain evidence="2">CCUG 52575</strain>
    </source>
</reference>
<protein>
    <recommendedName>
        <fullName evidence="1">HNH domain-containing protein</fullName>
    </recommendedName>
</protein>
<dbReference type="InterPro" id="IPR002711">
    <property type="entry name" value="HNH"/>
</dbReference>
<dbReference type="GO" id="GO:0003676">
    <property type="term" value="F:nucleic acid binding"/>
    <property type="evidence" value="ECO:0007669"/>
    <property type="project" value="InterPro"/>
</dbReference>